<dbReference type="SUPFAM" id="SSF52172">
    <property type="entry name" value="CheY-like"/>
    <property type="match status" value="1"/>
</dbReference>
<keyword evidence="4 10" id="KW-0597">Phosphoprotein</keyword>
<evidence type="ECO:0000256" key="2">
    <source>
        <dbReference type="ARBA" id="ARBA00018672"/>
    </source>
</evidence>
<dbReference type="OrthoDB" id="9794370at2"/>
<keyword evidence="3" id="KW-0963">Cytoplasm</keyword>
<comment type="caution">
    <text evidence="14">The sequence shown here is derived from an EMBL/GenBank/DDBJ whole genome shotgun (WGS) entry which is preliminary data.</text>
</comment>
<gene>
    <name evidence="14" type="ORF">Cpap_0485</name>
</gene>
<proteinExistence type="predicted"/>
<feature type="modified residue" description="4-aspartylphosphate" evidence="10">
    <location>
        <position position="55"/>
    </location>
</feature>
<dbReference type="GO" id="GO:0000160">
    <property type="term" value="P:phosphorelay signal transduction system"/>
    <property type="evidence" value="ECO:0007669"/>
    <property type="project" value="UniProtKB-KW"/>
</dbReference>
<evidence type="ECO:0000256" key="4">
    <source>
        <dbReference type="ARBA" id="ARBA00022553"/>
    </source>
</evidence>
<dbReference type="Pfam" id="PF12833">
    <property type="entry name" value="HTH_18"/>
    <property type="match status" value="1"/>
</dbReference>
<dbReference type="CDD" id="cd17536">
    <property type="entry name" value="REC_YesN-like"/>
    <property type="match status" value="1"/>
</dbReference>
<dbReference type="GO" id="GO:0005737">
    <property type="term" value="C:cytoplasm"/>
    <property type="evidence" value="ECO:0007669"/>
    <property type="project" value="UniProtKB-SubCell"/>
</dbReference>
<dbReference type="eggNOG" id="COG2207">
    <property type="taxonomic scope" value="Bacteria"/>
</dbReference>
<evidence type="ECO:0000256" key="9">
    <source>
        <dbReference type="ARBA" id="ARBA00024867"/>
    </source>
</evidence>
<dbReference type="InterPro" id="IPR009057">
    <property type="entry name" value="Homeodomain-like_sf"/>
</dbReference>
<dbReference type="SMART" id="SM00448">
    <property type="entry name" value="REC"/>
    <property type="match status" value="1"/>
</dbReference>
<dbReference type="SUPFAM" id="SSF46689">
    <property type="entry name" value="Homeodomain-like"/>
    <property type="match status" value="2"/>
</dbReference>
<dbReference type="InterPro" id="IPR011006">
    <property type="entry name" value="CheY-like_superfamily"/>
</dbReference>
<comment type="subcellular location">
    <subcellularLocation>
        <location evidence="1">Cytoplasm</location>
    </subcellularLocation>
</comment>
<feature type="domain" description="HTH araC/xylS-type" evidence="11">
    <location>
        <begin position="441"/>
        <end position="539"/>
    </location>
</feature>
<dbReference type="GO" id="GO:0003700">
    <property type="term" value="F:DNA-binding transcription factor activity"/>
    <property type="evidence" value="ECO:0007669"/>
    <property type="project" value="InterPro"/>
</dbReference>
<dbReference type="PANTHER" id="PTHR42713">
    <property type="entry name" value="HISTIDINE KINASE-RELATED"/>
    <property type="match status" value="1"/>
</dbReference>
<evidence type="ECO:0000313" key="15">
    <source>
        <dbReference type="Proteomes" id="UP000003860"/>
    </source>
</evidence>
<dbReference type="PANTHER" id="PTHR42713:SF3">
    <property type="entry name" value="TRANSCRIPTIONAL REGULATORY PROTEIN HPTR"/>
    <property type="match status" value="1"/>
</dbReference>
<comment type="function">
    <text evidence="9">May play the central regulatory role in sporulation. It may be an element of the effector pathway responsible for the activation of sporulation genes in response to nutritional stress. Spo0A may act in concert with spo0H (a sigma factor) to control the expression of some genes that are critical to the sporulation process.</text>
</comment>
<feature type="domain" description="Response regulatory" evidence="12">
    <location>
        <begin position="3"/>
        <end position="120"/>
    </location>
</feature>
<dbReference type="Proteomes" id="UP000003860">
    <property type="component" value="Unassembled WGS sequence"/>
</dbReference>
<dbReference type="STRING" id="588581.Cpap_0485"/>
<keyword evidence="7" id="KW-0238">DNA-binding</keyword>
<reference evidence="14" key="2">
    <citation type="submission" date="2011-01" db="EMBL/GenBank/DDBJ databases">
        <title>The Non-contiguous Finished genome of Clostridium papyrosolvens.</title>
        <authorList>
            <person name="Lucas S."/>
            <person name="Copeland A."/>
            <person name="Lapidus A."/>
            <person name="Cheng J.-F."/>
            <person name="Goodwin L."/>
            <person name="Pitluck S."/>
            <person name="Misra M."/>
            <person name="Chertkov O."/>
            <person name="Detter J.C."/>
            <person name="Han C."/>
            <person name="Tapia R."/>
            <person name="Land M."/>
            <person name="Hauser L."/>
            <person name="Kyrpides N."/>
            <person name="Ivanova N."/>
            <person name="Pagani I."/>
            <person name="Mouttaki H."/>
            <person name="He Z."/>
            <person name="Zhou J."/>
            <person name="Hemme C.L."/>
            <person name="Woyke T."/>
        </authorList>
    </citation>
    <scope>NUCLEOTIDE SEQUENCE [LARGE SCALE GENOMIC DNA]</scope>
    <source>
        <strain evidence="14">DSM 2782</strain>
    </source>
</reference>
<dbReference type="RefSeq" id="WP_004621901.1">
    <property type="nucleotide sequence ID" value="NZ_ACXX02000016.1"/>
</dbReference>
<evidence type="ECO:0000256" key="3">
    <source>
        <dbReference type="ARBA" id="ARBA00022490"/>
    </source>
</evidence>
<dbReference type="Gene3D" id="3.40.50.2300">
    <property type="match status" value="1"/>
</dbReference>
<sequence>MIKVLIVDDDSIARTNIKIMIDWENDGFEICGEASNGQEAINLINETIPEIVITDMSMPIIDGIALIEHLNFNFPQIKVIALSGYEDFEYVRRSLKNGALDYILKHSLDGKSLMEALKAARIKIMAEIFEHNKNAMLEMQINESRTVLRQKFIKQLVLADIIELTEIEQKIADLKLDIETKNISLVLFEVDDFGSICEKFSPKELNKLISSVEEITAEILKGSVKGVISHISDGKFVIIFSFGNMRSDLYIYNLIVTTINRIKSSIKRYLNITACFSYSKVFSDITFIHKYYKEAELLLKDRFFMGKDRIIKEASRNSTSNEYLNLEISEEKTIIEALKTQDNDNIEKCLTKVFARLTNNSASYNSIQMICAELINIVNRVARETGIDIKNVYNDKDIPYSSMKKIETLIEMREWILKSYTKLTELIGDIKFDPNYSEYTKKAISYIHKNYKNNVSLNEAAEHIGVNSSYLSRIFKEDCGMGFVEYLNKIRVGYAKQVIESGRMKLKDVVKEAGFNNYTYFFKVFKDVLNMTPVEYEKRYRVNKN</sequence>
<keyword evidence="5" id="KW-0902">Two-component regulatory system</keyword>
<dbReference type="SMART" id="SM00342">
    <property type="entry name" value="HTH_ARAC"/>
    <property type="match status" value="1"/>
</dbReference>
<dbReference type="Pfam" id="PF00072">
    <property type="entry name" value="Response_reg"/>
    <property type="match status" value="1"/>
</dbReference>
<evidence type="ECO:0000256" key="8">
    <source>
        <dbReference type="ARBA" id="ARBA00023163"/>
    </source>
</evidence>
<evidence type="ECO:0000313" key="14">
    <source>
        <dbReference type="EMBL" id="EGD46191.1"/>
    </source>
</evidence>
<name>F1THI8_9FIRM</name>
<feature type="domain" description="GGDEF" evidence="13">
    <location>
        <begin position="181"/>
        <end position="315"/>
    </location>
</feature>
<evidence type="ECO:0000259" key="12">
    <source>
        <dbReference type="PROSITE" id="PS50110"/>
    </source>
</evidence>
<dbReference type="eggNOG" id="COG4753">
    <property type="taxonomic scope" value="Bacteria"/>
</dbReference>
<dbReference type="PROSITE" id="PS50110">
    <property type="entry name" value="RESPONSE_REGULATORY"/>
    <property type="match status" value="1"/>
</dbReference>
<keyword evidence="8" id="KW-0804">Transcription</keyword>
<protein>
    <recommendedName>
        <fullName evidence="2">Stage 0 sporulation protein A homolog</fullName>
    </recommendedName>
</protein>
<evidence type="ECO:0000256" key="7">
    <source>
        <dbReference type="ARBA" id="ARBA00023125"/>
    </source>
</evidence>
<dbReference type="InterPro" id="IPR018060">
    <property type="entry name" value="HTH_AraC"/>
</dbReference>
<evidence type="ECO:0000259" key="13">
    <source>
        <dbReference type="PROSITE" id="PS50887"/>
    </source>
</evidence>
<evidence type="ECO:0000259" key="11">
    <source>
        <dbReference type="PROSITE" id="PS01124"/>
    </source>
</evidence>
<evidence type="ECO:0000256" key="5">
    <source>
        <dbReference type="ARBA" id="ARBA00023012"/>
    </source>
</evidence>
<keyword evidence="6" id="KW-0805">Transcription regulation</keyword>
<dbReference type="InterPro" id="IPR000160">
    <property type="entry name" value="GGDEF_dom"/>
</dbReference>
<evidence type="ECO:0000256" key="1">
    <source>
        <dbReference type="ARBA" id="ARBA00004496"/>
    </source>
</evidence>
<dbReference type="AlphaFoldDB" id="F1THI8"/>
<dbReference type="PROSITE" id="PS50887">
    <property type="entry name" value="GGDEF"/>
    <property type="match status" value="1"/>
</dbReference>
<organism evidence="14 15">
    <name type="scientific">Ruminiclostridium papyrosolvens DSM 2782</name>
    <dbReference type="NCBI Taxonomy" id="588581"/>
    <lineage>
        <taxon>Bacteria</taxon>
        <taxon>Bacillati</taxon>
        <taxon>Bacillota</taxon>
        <taxon>Clostridia</taxon>
        <taxon>Eubacteriales</taxon>
        <taxon>Oscillospiraceae</taxon>
        <taxon>Ruminiclostridium</taxon>
    </lineage>
</organism>
<keyword evidence="15" id="KW-1185">Reference proteome</keyword>
<evidence type="ECO:0000256" key="6">
    <source>
        <dbReference type="ARBA" id="ARBA00023015"/>
    </source>
</evidence>
<dbReference type="InterPro" id="IPR051552">
    <property type="entry name" value="HptR"/>
</dbReference>
<dbReference type="GO" id="GO:0043565">
    <property type="term" value="F:sequence-specific DNA binding"/>
    <property type="evidence" value="ECO:0007669"/>
    <property type="project" value="InterPro"/>
</dbReference>
<reference evidence="14" key="1">
    <citation type="submission" date="2009-07" db="EMBL/GenBank/DDBJ databases">
        <authorList>
            <consortium name="US DOE Joint Genome Institute (JGI-PGF)"/>
            <person name="Lucas S."/>
            <person name="Copeland A."/>
            <person name="Lapidus A."/>
            <person name="Glavina del Rio T."/>
            <person name="Tice H."/>
            <person name="Bruce D."/>
            <person name="Goodwin L."/>
            <person name="Pitluck S."/>
            <person name="Larimer F."/>
            <person name="Land M.L."/>
            <person name="Mouttaki H."/>
            <person name="He Z."/>
            <person name="Zhou J."/>
            <person name="Hemme C.L."/>
        </authorList>
    </citation>
    <scope>NUCLEOTIDE SEQUENCE [LARGE SCALE GENOMIC DNA]</scope>
    <source>
        <strain evidence="14">DSM 2782</strain>
    </source>
</reference>
<dbReference type="EMBL" id="ACXX02000016">
    <property type="protein sequence ID" value="EGD46191.1"/>
    <property type="molecule type" value="Genomic_DNA"/>
</dbReference>
<dbReference type="PROSITE" id="PS01124">
    <property type="entry name" value="HTH_ARAC_FAMILY_2"/>
    <property type="match status" value="1"/>
</dbReference>
<accession>F1THI8</accession>
<dbReference type="Gene3D" id="1.10.10.60">
    <property type="entry name" value="Homeodomain-like"/>
    <property type="match status" value="2"/>
</dbReference>
<evidence type="ECO:0000256" key="10">
    <source>
        <dbReference type="PROSITE-ProRule" id="PRU00169"/>
    </source>
</evidence>
<dbReference type="InterPro" id="IPR001789">
    <property type="entry name" value="Sig_transdc_resp-reg_receiver"/>
</dbReference>